<keyword evidence="1" id="KW-0456">Lyase</keyword>
<comment type="caution">
    <text evidence="2">The sequence shown here is derived from an EMBL/GenBank/DDBJ whole genome shotgun (WGS) entry which is preliminary data.</text>
</comment>
<evidence type="ECO:0000256" key="1">
    <source>
        <dbReference type="ARBA" id="ARBA00022793"/>
    </source>
</evidence>
<dbReference type="Gene3D" id="3.40.640.10">
    <property type="entry name" value="Type I PLP-dependent aspartate aminotransferase-like (Major domain)"/>
    <property type="match status" value="1"/>
</dbReference>
<name>A0ABR2MKJ0_9ASPA</name>
<reference evidence="2 3" key="1">
    <citation type="journal article" date="2022" name="Nat. Plants">
        <title>Genomes of leafy and leafless Platanthera orchids illuminate the evolution of mycoheterotrophy.</title>
        <authorList>
            <person name="Li M.H."/>
            <person name="Liu K.W."/>
            <person name="Li Z."/>
            <person name="Lu H.C."/>
            <person name="Ye Q.L."/>
            <person name="Zhang D."/>
            <person name="Wang J.Y."/>
            <person name="Li Y.F."/>
            <person name="Zhong Z.M."/>
            <person name="Liu X."/>
            <person name="Yu X."/>
            <person name="Liu D.K."/>
            <person name="Tu X.D."/>
            <person name="Liu B."/>
            <person name="Hao Y."/>
            <person name="Liao X.Y."/>
            <person name="Jiang Y.T."/>
            <person name="Sun W.H."/>
            <person name="Chen J."/>
            <person name="Chen Y.Q."/>
            <person name="Ai Y."/>
            <person name="Zhai J.W."/>
            <person name="Wu S.S."/>
            <person name="Zhou Z."/>
            <person name="Hsiao Y.Y."/>
            <person name="Wu W.L."/>
            <person name="Chen Y.Y."/>
            <person name="Lin Y.F."/>
            <person name="Hsu J.L."/>
            <person name="Li C.Y."/>
            <person name="Wang Z.W."/>
            <person name="Zhao X."/>
            <person name="Zhong W.Y."/>
            <person name="Ma X.K."/>
            <person name="Ma L."/>
            <person name="Huang J."/>
            <person name="Chen G.Z."/>
            <person name="Huang M.Z."/>
            <person name="Huang L."/>
            <person name="Peng D.H."/>
            <person name="Luo Y.B."/>
            <person name="Zou S.Q."/>
            <person name="Chen S.P."/>
            <person name="Lan S."/>
            <person name="Tsai W.C."/>
            <person name="Van de Peer Y."/>
            <person name="Liu Z.J."/>
        </authorList>
    </citation>
    <scope>NUCLEOTIDE SEQUENCE [LARGE SCALE GENOMIC DNA]</scope>
    <source>
        <strain evidence="2">Lor288</strain>
    </source>
</reference>
<protein>
    <submittedName>
        <fullName evidence="2">Tyrosine decarboxylase 1</fullName>
    </submittedName>
</protein>
<dbReference type="Proteomes" id="UP001412067">
    <property type="component" value="Unassembled WGS sequence"/>
</dbReference>
<evidence type="ECO:0000313" key="2">
    <source>
        <dbReference type="EMBL" id="KAK8964387.1"/>
    </source>
</evidence>
<keyword evidence="3" id="KW-1185">Reference proteome</keyword>
<dbReference type="PANTHER" id="PTHR11999">
    <property type="entry name" value="GROUP II PYRIDOXAL-5-PHOSPHATE DECARBOXYLASE"/>
    <property type="match status" value="1"/>
</dbReference>
<proteinExistence type="predicted"/>
<organism evidence="2 3">
    <name type="scientific">Platanthera guangdongensis</name>
    <dbReference type="NCBI Taxonomy" id="2320717"/>
    <lineage>
        <taxon>Eukaryota</taxon>
        <taxon>Viridiplantae</taxon>
        <taxon>Streptophyta</taxon>
        <taxon>Embryophyta</taxon>
        <taxon>Tracheophyta</taxon>
        <taxon>Spermatophyta</taxon>
        <taxon>Magnoliopsida</taxon>
        <taxon>Liliopsida</taxon>
        <taxon>Asparagales</taxon>
        <taxon>Orchidaceae</taxon>
        <taxon>Orchidoideae</taxon>
        <taxon>Orchideae</taxon>
        <taxon>Orchidinae</taxon>
        <taxon>Platanthera</taxon>
    </lineage>
</organism>
<keyword evidence="1" id="KW-0210">Decarboxylase</keyword>
<dbReference type="EMBL" id="JBBWWR010000007">
    <property type="protein sequence ID" value="KAK8964387.1"/>
    <property type="molecule type" value="Genomic_DNA"/>
</dbReference>
<accession>A0ABR2MKJ0</accession>
<evidence type="ECO:0000313" key="3">
    <source>
        <dbReference type="Proteomes" id="UP001412067"/>
    </source>
</evidence>
<dbReference type="PANTHER" id="PTHR11999:SF70">
    <property type="entry name" value="MIP05841P"/>
    <property type="match status" value="1"/>
</dbReference>
<dbReference type="InterPro" id="IPR015421">
    <property type="entry name" value="PyrdxlP-dep_Trfase_major"/>
</dbReference>
<gene>
    <name evidence="2" type="ORF">KSP40_PGU000440</name>
</gene>
<sequence length="226" mass="25257">MGVTVKKTHARTLEEREEVIINEEGRPIEPTDLHIQARSSTELARKLRHIKQEKVDVFHKSLRVKTTNKEKEVANMLDQNQVQQLAPTIITVPQECNSVEESLNGKVKRNKRCQSMLIDEFVEVQGKSGGRTESLQVNKDISQEGIVAQPNKEAGLGGGVIHGTTSEVILVTLLVARDKILRKDGNEYLSKLTIYASDQTHSALKKACQDQLTNIIRLSIKVDEVS</sequence>
<dbReference type="InterPro" id="IPR010977">
    <property type="entry name" value="Aromatic_deC"/>
</dbReference>